<feature type="transmembrane region" description="Helical" evidence="6">
    <location>
        <begin position="131"/>
        <end position="149"/>
    </location>
</feature>
<dbReference type="AlphaFoldDB" id="A0A423X329"/>
<dbReference type="GO" id="GO:0022857">
    <property type="term" value="F:transmembrane transporter activity"/>
    <property type="evidence" value="ECO:0007669"/>
    <property type="project" value="TreeGrafter"/>
</dbReference>
<name>A0A423X329_9PEZI</name>
<dbReference type="STRING" id="356882.A0A423X329"/>
<protein>
    <submittedName>
        <fullName evidence="7">Uncharacterized protein</fullName>
    </submittedName>
</protein>
<dbReference type="InterPro" id="IPR036259">
    <property type="entry name" value="MFS_trans_sf"/>
</dbReference>
<keyword evidence="4 6" id="KW-1133">Transmembrane helix</keyword>
<dbReference type="PANTHER" id="PTHR23502">
    <property type="entry name" value="MAJOR FACILITATOR SUPERFAMILY"/>
    <property type="match status" value="1"/>
</dbReference>
<evidence type="ECO:0000256" key="5">
    <source>
        <dbReference type="ARBA" id="ARBA00023136"/>
    </source>
</evidence>
<gene>
    <name evidence="7" type="ORF">VMCG_02052</name>
</gene>
<dbReference type="OrthoDB" id="3357846at2759"/>
<evidence type="ECO:0000313" key="8">
    <source>
        <dbReference type="Proteomes" id="UP000283895"/>
    </source>
</evidence>
<dbReference type="SUPFAM" id="SSF103473">
    <property type="entry name" value="MFS general substrate transporter"/>
    <property type="match status" value="1"/>
</dbReference>
<comment type="subcellular location">
    <subcellularLocation>
        <location evidence="1">Membrane</location>
        <topology evidence="1">Multi-pass membrane protein</topology>
    </subcellularLocation>
</comment>
<evidence type="ECO:0000256" key="4">
    <source>
        <dbReference type="ARBA" id="ARBA00022989"/>
    </source>
</evidence>
<keyword evidence="5 6" id="KW-0472">Membrane</keyword>
<evidence type="ECO:0000313" key="7">
    <source>
        <dbReference type="EMBL" id="ROW10297.1"/>
    </source>
</evidence>
<keyword evidence="3 6" id="KW-0812">Transmembrane</keyword>
<dbReference type="Proteomes" id="UP000283895">
    <property type="component" value="Unassembled WGS sequence"/>
</dbReference>
<evidence type="ECO:0000256" key="1">
    <source>
        <dbReference type="ARBA" id="ARBA00004141"/>
    </source>
</evidence>
<dbReference type="PANTHER" id="PTHR23502:SF132">
    <property type="entry name" value="POLYAMINE TRANSPORTER 2-RELATED"/>
    <property type="match status" value="1"/>
</dbReference>
<sequence length="150" mass="16307">MATQFRDTAFGRLVRLASNYHLVQYPDEIYSILWKTCIAGRDALLSEKASGPTGEASDGTIRGSSGHAHVVEGSGDIYLVDRYGPDDPENPLNWPVRWKLLVSSIMCVLNFVVYIASSLYVPGETDLGEDFGVSEIVATLGLSLFSIGYG</sequence>
<accession>A0A423X329</accession>
<comment type="caution">
    <text evidence="7">The sequence shown here is derived from an EMBL/GenBank/DDBJ whole genome shotgun (WGS) entry which is preliminary data.</text>
</comment>
<dbReference type="GO" id="GO:0005886">
    <property type="term" value="C:plasma membrane"/>
    <property type="evidence" value="ECO:0007669"/>
    <property type="project" value="TreeGrafter"/>
</dbReference>
<evidence type="ECO:0000256" key="6">
    <source>
        <dbReference type="SAM" id="Phobius"/>
    </source>
</evidence>
<keyword evidence="8" id="KW-1185">Reference proteome</keyword>
<evidence type="ECO:0000256" key="3">
    <source>
        <dbReference type="ARBA" id="ARBA00022692"/>
    </source>
</evidence>
<feature type="transmembrane region" description="Helical" evidence="6">
    <location>
        <begin position="100"/>
        <end position="119"/>
    </location>
</feature>
<keyword evidence="2" id="KW-0813">Transport</keyword>
<dbReference type="EMBL" id="LKEA01000003">
    <property type="protein sequence ID" value="ROW10297.1"/>
    <property type="molecule type" value="Genomic_DNA"/>
</dbReference>
<evidence type="ECO:0000256" key="2">
    <source>
        <dbReference type="ARBA" id="ARBA00022448"/>
    </source>
</evidence>
<proteinExistence type="predicted"/>
<reference evidence="7 8" key="1">
    <citation type="submission" date="2015-09" db="EMBL/GenBank/DDBJ databases">
        <title>Host preference determinants of Valsa canker pathogens revealed by comparative genomics.</title>
        <authorList>
            <person name="Yin Z."/>
            <person name="Huang L."/>
        </authorList>
    </citation>
    <scope>NUCLEOTIDE SEQUENCE [LARGE SCALE GENOMIC DNA]</scope>
    <source>
        <strain evidence="7 8">03-1</strain>
    </source>
</reference>
<organism evidence="7 8">
    <name type="scientific">Cytospora schulzeri</name>
    <dbReference type="NCBI Taxonomy" id="448051"/>
    <lineage>
        <taxon>Eukaryota</taxon>
        <taxon>Fungi</taxon>
        <taxon>Dikarya</taxon>
        <taxon>Ascomycota</taxon>
        <taxon>Pezizomycotina</taxon>
        <taxon>Sordariomycetes</taxon>
        <taxon>Sordariomycetidae</taxon>
        <taxon>Diaporthales</taxon>
        <taxon>Cytosporaceae</taxon>
        <taxon>Cytospora</taxon>
    </lineage>
</organism>